<keyword evidence="1" id="KW-0472">Membrane</keyword>
<keyword evidence="1" id="KW-1133">Transmembrane helix</keyword>
<feature type="transmembrane region" description="Helical" evidence="1">
    <location>
        <begin position="38"/>
        <end position="55"/>
    </location>
</feature>
<keyword evidence="1" id="KW-0812">Transmembrane</keyword>
<name>A0ABQ6N9Y3_9STRA</name>
<dbReference type="PROSITE" id="PS51257">
    <property type="entry name" value="PROKAR_LIPOPROTEIN"/>
    <property type="match status" value="1"/>
</dbReference>
<feature type="transmembrane region" description="Helical" evidence="1">
    <location>
        <begin position="6"/>
        <end position="26"/>
    </location>
</feature>
<feature type="non-terminal residue" evidence="2">
    <location>
        <position position="60"/>
    </location>
</feature>
<organism evidence="2 3">
    <name type="scientific">Tetraparma gracilis</name>
    <dbReference type="NCBI Taxonomy" id="2962635"/>
    <lineage>
        <taxon>Eukaryota</taxon>
        <taxon>Sar</taxon>
        <taxon>Stramenopiles</taxon>
        <taxon>Ochrophyta</taxon>
        <taxon>Bolidophyceae</taxon>
        <taxon>Parmales</taxon>
        <taxon>Triparmaceae</taxon>
        <taxon>Tetraparma</taxon>
    </lineage>
</organism>
<sequence>MRSDPWFFLAIHTVLGCIVLGLWAVLYLSPADILLSKGLQVFFFLISIVFALHIWPERTG</sequence>
<evidence type="ECO:0000313" key="2">
    <source>
        <dbReference type="EMBL" id="GMI50349.1"/>
    </source>
</evidence>
<dbReference type="Proteomes" id="UP001165060">
    <property type="component" value="Unassembled WGS sequence"/>
</dbReference>
<dbReference type="EMBL" id="BRYB01006501">
    <property type="protein sequence ID" value="GMI50349.1"/>
    <property type="molecule type" value="Genomic_DNA"/>
</dbReference>
<gene>
    <name evidence="2" type="ORF">TeGR_g9169</name>
</gene>
<reference evidence="2 3" key="1">
    <citation type="journal article" date="2023" name="Commun. Biol.">
        <title>Genome analysis of Parmales, the sister group of diatoms, reveals the evolutionary specialization of diatoms from phago-mixotrophs to photoautotrophs.</title>
        <authorList>
            <person name="Ban H."/>
            <person name="Sato S."/>
            <person name="Yoshikawa S."/>
            <person name="Yamada K."/>
            <person name="Nakamura Y."/>
            <person name="Ichinomiya M."/>
            <person name="Sato N."/>
            <person name="Blanc-Mathieu R."/>
            <person name="Endo H."/>
            <person name="Kuwata A."/>
            <person name="Ogata H."/>
        </authorList>
    </citation>
    <scope>NUCLEOTIDE SEQUENCE [LARGE SCALE GENOMIC DNA]</scope>
</reference>
<proteinExistence type="predicted"/>
<evidence type="ECO:0000313" key="3">
    <source>
        <dbReference type="Proteomes" id="UP001165060"/>
    </source>
</evidence>
<protein>
    <submittedName>
        <fullName evidence="2">Uncharacterized protein</fullName>
    </submittedName>
</protein>
<comment type="caution">
    <text evidence="2">The sequence shown here is derived from an EMBL/GenBank/DDBJ whole genome shotgun (WGS) entry which is preliminary data.</text>
</comment>
<keyword evidence="3" id="KW-1185">Reference proteome</keyword>
<evidence type="ECO:0000256" key="1">
    <source>
        <dbReference type="SAM" id="Phobius"/>
    </source>
</evidence>
<accession>A0ABQ6N9Y3</accession>